<feature type="compositionally biased region" description="Low complexity" evidence="6">
    <location>
        <begin position="129"/>
        <end position="141"/>
    </location>
</feature>
<feature type="region of interest" description="Disordered" evidence="6">
    <location>
        <begin position="116"/>
        <end position="144"/>
    </location>
</feature>
<evidence type="ECO:0000256" key="5">
    <source>
        <dbReference type="SAM" id="Coils"/>
    </source>
</evidence>
<dbReference type="GO" id="GO:0005667">
    <property type="term" value="C:transcription regulator complex"/>
    <property type="evidence" value="ECO:0007669"/>
    <property type="project" value="TreeGrafter"/>
</dbReference>
<accession>A0A168GIS3</accession>
<dbReference type="EMBL" id="KU363813">
    <property type="protein sequence ID" value="ANC33415.1"/>
    <property type="molecule type" value="mRNA"/>
</dbReference>
<evidence type="ECO:0000256" key="4">
    <source>
        <dbReference type="ARBA" id="ARBA00023163"/>
    </source>
</evidence>
<dbReference type="RefSeq" id="XP_022203524.2">
    <property type="nucleotide sequence ID" value="XM_022347832.2"/>
</dbReference>
<dbReference type="KEGG" id="nlu:111060186"/>
<reference evidence="8" key="1">
    <citation type="journal article" date="2016" name="Insect Biochem. Mol. Biol.">
        <title>JNK signaling mediates wing form polymorphism in brown planthoppers (Nilaparvata lugens).</title>
        <authorList>
            <person name="Lin X."/>
            <person name="Xu Y."/>
            <person name="Yao Y."/>
            <person name="Wang B."/>
            <person name="Lavine M.D."/>
            <person name="Lavine L.C."/>
        </authorList>
    </citation>
    <scope>NUCLEOTIDE SEQUENCE</scope>
</reference>
<dbReference type="PROSITE" id="PS50217">
    <property type="entry name" value="BZIP"/>
    <property type="match status" value="1"/>
</dbReference>
<dbReference type="Pfam" id="PF00170">
    <property type="entry name" value="bZIP_1"/>
    <property type="match status" value="1"/>
</dbReference>
<dbReference type="Gene3D" id="1.20.5.170">
    <property type="match status" value="1"/>
</dbReference>
<dbReference type="PRINTS" id="PR00043">
    <property type="entry name" value="LEUZIPPRJUN"/>
</dbReference>
<dbReference type="CDD" id="cd14696">
    <property type="entry name" value="bZIP_Jun"/>
    <property type="match status" value="1"/>
</dbReference>
<keyword evidence="5" id="KW-0175">Coiled coil</keyword>
<dbReference type="AlphaFoldDB" id="A0A168GIS3"/>
<dbReference type="GO" id="GO:0000981">
    <property type="term" value="F:DNA-binding transcription factor activity, RNA polymerase II-specific"/>
    <property type="evidence" value="ECO:0007669"/>
    <property type="project" value="TreeGrafter"/>
</dbReference>
<dbReference type="OrthoDB" id="2187714at2759"/>
<evidence type="ECO:0000259" key="7">
    <source>
        <dbReference type="PROSITE" id="PS50217"/>
    </source>
</evidence>
<dbReference type="InterPro" id="IPR002112">
    <property type="entry name" value="Leuzip_Jun"/>
</dbReference>
<keyword evidence="4" id="KW-0804">Transcription</keyword>
<dbReference type="InterPro" id="IPR004827">
    <property type="entry name" value="bZIP"/>
</dbReference>
<keyword evidence="2" id="KW-0805">Transcription regulation</keyword>
<dbReference type="InterPro" id="IPR005643">
    <property type="entry name" value="JNK"/>
</dbReference>
<dbReference type="SMART" id="SM00338">
    <property type="entry name" value="BRLZ"/>
    <property type="match status" value="1"/>
</dbReference>
<dbReference type="PROSITE" id="PS00036">
    <property type="entry name" value="BZIP_BASIC"/>
    <property type="match status" value="1"/>
</dbReference>
<dbReference type="SUPFAM" id="SSF57959">
    <property type="entry name" value="Leucine zipper domain"/>
    <property type="match status" value="1"/>
</dbReference>
<dbReference type="InterPro" id="IPR046347">
    <property type="entry name" value="bZIP_sf"/>
</dbReference>
<evidence type="ECO:0000256" key="2">
    <source>
        <dbReference type="ARBA" id="ARBA00023015"/>
    </source>
</evidence>
<dbReference type="Pfam" id="PF03957">
    <property type="entry name" value="Jun"/>
    <property type="match status" value="1"/>
</dbReference>
<organism evidence="8">
    <name type="scientific">Nilaparvata lugens</name>
    <name type="common">Brown planthopper</name>
    <dbReference type="NCBI Taxonomy" id="108931"/>
    <lineage>
        <taxon>Eukaryota</taxon>
        <taxon>Metazoa</taxon>
        <taxon>Ecdysozoa</taxon>
        <taxon>Arthropoda</taxon>
        <taxon>Hexapoda</taxon>
        <taxon>Insecta</taxon>
        <taxon>Pterygota</taxon>
        <taxon>Neoptera</taxon>
        <taxon>Paraneoptera</taxon>
        <taxon>Hemiptera</taxon>
        <taxon>Auchenorrhyncha</taxon>
        <taxon>Fulgoroidea</taxon>
        <taxon>Delphacidae</taxon>
        <taxon>Delphacinae</taxon>
        <taxon>Nilaparvata</taxon>
    </lineage>
</organism>
<protein>
    <submittedName>
        <fullName evidence="8">Jun</fullName>
    </submittedName>
</protein>
<name>A0A168GIS3_NILLU</name>
<feature type="domain" description="BZIP" evidence="7">
    <location>
        <begin position="181"/>
        <end position="244"/>
    </location>
</feature>
<dbReference type="GO" id="GO:0005634">
    <property type="term" value="C:nucleus"/>
    <property type="evidence" value="ECO:0007669"/>
    <property type="project" value="UniProtKB-ARBA"/>
</dbReference>
<dbReference type="GO" id="GO:0051726">
    <property type="term" value="P:regulation of cell cycle"/>
    <property type="evidence" value="ECO:0007669"/>
    <property type="project" value="TreeGrafter"/>
</dbReference>
<evidence type="ECO:0000256" key="3">
    <source>
        <dbReference type="ARBA" id="ARBA00023125"/>
    </source>
</evidence>
<dbReference type="InterPro" id="IPR050946">
    <property type="entry name" value="AP-1_TF_bZIP"/>
</dbReference>
<dbReference type="PANTHER" id="PTHR11462:SF35">
    <property type="entry name" value="TRANSCRIPTION FACTOR JRA"/>
    <property type="match status" value="1"/>
</dbReference>
<dbReference type="GO" id="GO:0000978">
    <property type="term" value="F:RNA polymerase II cis-regulatory region sequence-specific DNA binding"/>
    <property type="evidence" value="ECO:0007669"/>
    <property type="project" value="TreeGrafter"/>
</dbReference>
<evidence type="ECO:0000313" key="8">
    <source>
        <dbReference type="EMBL" id="ANC33415.1"/>
    </source>
</evidence>
<sequence>MVRNSSASKMEPNFYEEASFNQNVNQLKRNLTLDLNSAHNDAKRARFCGAPVLSSPDLHKLKLGSPDLERLIISSGNLPTPTPSLFPRNPNATKEQESYVLGFVNALNEMHQSDSSQGAIQQVELPRCSSSSNSSAGSYGSMDPTDFSTELNGVVIKDEPQTVPNLGSPPVSPINMECQERIKLERKRQRNRVAASKCRRRKLERIAKLEDKVRLLKGENNELSVVVNKLKDQVCNLKQQVLDHVQSGCAIMPADQSF</sequence>
<evidence type="ECO:0000256" key="1">
    <source>
        <dbReference type="ARBA" id="ARBA00006882"/>
    </source>
</evidence>
<dbReference type="GeneID" id="111060186"/>
<dbReference type="FunFam" id="1.20.5.170:FF:000012">
    <property type="entry name" value="Putative transcription factor AP-1"/>
    <property type="match status" value="1"/>
</dbReference>
<proteinExistence type="evidence at transcript level"/>
<keyword evidence="3" id="KW-0238">DNA-binding</keyword>
<comment type="similarity">
    <text evidence="1">Belongs to the bZIP family. Jun subfamily.</text>
</comment>
<dbReference type="PANTHER" id="PTHR11462">
    <property type="entry name" value="JUN TRANSCRIPTION FACTOR-RELATED"/>
    <property type="match status" value="1"/>
</dbReference>
<evidence type="ECO:0000256" key="6">
    <source>
        <dbReference type="SAM" id="MobiDB-lite"/>
    </source>
</evidence>
<dbReference type="GO" id="GO:0042127">
    <property type="term" value="P:regulation of cell population proliferation"/>
    <property type="evidence" value="ECO:0007669"/>
    <property type="project" value="TreeGrafter"/>
</dbReference>
<feature type="coiled-coil region" evidence="5">
    <location>
        <begin position="199"/>
        <end position="233"/>
    </location>
</feature>